<name>A0AAU8JDB6_9CYAN</name>
<dbReference type="AlphaFoldDB" id="A0AAU8JDB6"/>
<accession>A0AAU8JDB6</accession>
<gene>
    <name evidence="1" type="ORF">ABWT76_005588</name>
</gene>
<dbReference type="RefSeq" id="WP_190882942.1">
    <property type="nucleotide sequence ID" value="NZ_CP159837.1"/>
</dbReference>
<proteinExistence type="predicted"/>
<reference evidence="1" key="1">
    <citation type="submission" date="2024-07" db="EMBL/GenBank/DDBJ databases">
        <authorList>
            <person name="Kim Y.J."/>
            <person name="Jeong J.Y."/>
        </authorList>
    </citation>
    <scope>NUCLEOTIDE SEQUENCE</scope>
    <source>
        <strain evidence="1">GIHE-MW2</strain>
    </source>
</reference>
<dbReference type="EMBL" id="CP159837">
    <property type="protein sequence ID" value="XCM36806.1"/>
    <property type="molecule type" value="Genomic_DNA"/>
</dbReference>
<protein>
    <submittedName>
        <fullName evidence="1">Uncharacterized protein</fullName>
    </submittedName>
</protein>
<sequence length="52" mass="5497">MTVTIYYWVMVGNATTGGVSRVGIAHKANLVNNSDLVGNAHPTGNNFGNFTD</sequence>
<organism evidence="1">
    <name type="scientific">Planktothricoides raciborskii GIHE-MW2</name>
    <dbReference type="NCBI Taxonomy" id="2792601"/>
    <lineage>
        <taxon>Bacteria</taxon>
        <taxon>Bacillati</taxon>
        <taxon>Cyanobacteriota</taxon>
        <taxon>Cyanophyceae</taxon>
        <taxon>Oscillatoriophycideae</taxon>
        <taxon>Oscillatoriales</taxon>
        <taxon>Oscillatoriaceae</taxon>
        <taxon>Planktothricoides</taxon>
    </lineage>
</organism>
<evidence type="ECO:0000313" key="1">
    <source>
        <dbReference type="EMBL" id="XCM36806.1"/>
    </source>
</evidence>